<gene>
    <name evidence="1" type="ORF">O9G_005668</name>
</gene>
<evidence type="ECO:0000313" key="1">
    <source>
        <dbReference type="EMBL" id="EPZ34787.1"/>
    </source>
</evidence>
<accession>A0A075AX05</accession>
<evidence type="ECO:0000313" key="2">
    <source>
        <dbReference type="Proteomes" id="UP000030755"/>
    </source>
</evidence>
<reference evidence="1 2" key="1">
    <citation type="journal article" date="2013" name="Curr. Biol.">
        <title>Shared signatures of parasitism and phylogenomics unite Cryptomycota and microsporidia.</title>
        <authorList>
            <person name="James T.Y."/>
            <person name="Pelin A."/>
            <person name="Bonen L."/>
            <person name="Ahrendt S."/>
            <person name="Sain D."/>
            <person name="Corradi N."/>
            <person name="Stajich J.E."/>
        </authorList>
    </citation>
    <scope>NUCLEOTIDE SEQUENCE [LARGE SCALE GENOMIC DNA]</scope>
    <source>
        <strain evidence="1 2">CSF55</strain>
    </source>
</reference>
<dbReference type="EMBL" id="KE560916">
    <property type="protein sequence ID" value="EPZ34787.1"/>
    <property type="molecule type" value="Genomic_DNA"/>
</dbReference>
<proteinExistence type="predicted"/>
<dbReference type="AlphaFoldDB" id="A0A075AX05"/>
<dbReference type="Proteomes" id="UP000030755">
    <property type="component" value="Unassembled WGS sequence"/>
</dbReference>
<name>A0A075AX05_ROZAC</name>
<organism evidence="1 2">
    <name type="scientific">Rozella allomycis (strain CSF55)</name>
    <dbReference type="NCBI Taxonomy" id="988480"/>
    <lineage>
        <taxon>Eukaryota</taxon>
        <taxon>Fungi</taxon>
        <taxon>Fungi incertae sedis</taxon>
        <taxon>Cryptomycota</taxon>
        <taxon>Cryptomycota incertae sedis</taxon>
        <taxon>Rozella</taxon>
    </lineage>
</organism>
<sequence length="82" mass="9351">MAKENNNTKYATGVQLTGALDYSVWYTALLNNSLWDNVTDKPVNNDKAFEAIITNVSTDILTSLTLRQLHEVPAVWDYFRKE</sequence>
<dbReference type="HOGENOM" id="CLU_2559590_0_0_1"/>
<protein>
    <submittedName>
        <fullName evidence="1">Uncharacterized protein</fullName>
    </submittedName>
</protein>
<keyword evidence="2" id="KW-1185">Reference proteome</keyword>